<feature type="compositionally biased region" description="Basic and acidic residues" evidence="1">
    <location>
        <begin position="99"/>
        <end position="122"/>
    </location>
</feature>
<evidence type="ECO:0000313" key="3">
    <source>
        <dbReference type="Proteomes" id="UP000245884"/>
    </source>
</evidence>
<dbReference type="RefSeq" id="XP_025360056.1">
    <property type="nucleotide sequence ID" value="XM_025506946.1"/>
</dbReference>
<feature type="compositionally biased region" description="Polar residues" evidence="1">
    <location>
        <begin position="13"/>
        <end position="28"/>
    </location>
</feature>
<keyword evidence="3" id="KW-1185">Reference proteome</keyword>
<proteinExistence type="predicted"/>
<evidence type="ECO:0000256" key="1">
    <source>
        <dbReference type="SAM" id="MobiDB-lite"/>
    </source>
</evidence>
<dbReference type="EMBL" id="KZ819676">
    <property type="protein sequence ID" value="PWN25444.1"/>
    <property type="molecule type" value="Genomic_DNA"/>
</dbReference>
<reference evidence="2 3" key="1">
    <citation type="journal article" date="2018" name="Mol. Biol. Evol.">
        <title>Broad Genomic Sampling Reveals a Smut Pathogenic Ancestry of the Fungal Clade Ustilaginomycotina.</title>
        <authorList>
            <person name="Kijpornyongpan T."/>
            <person name="Mondo S.J."/>
            <person name="Barry K."/>
            <person name="Sandor L."/>
            <person name="Lee J."/>
            <person name="Lipzen A."/>
            <person name="Pangilinan J."/>
            <person name="LaButti K."/>
            <person name="Hainaut M."/>
            <person name="Henrissat B."/>
            <person name="Grigoriev I.V."/>
            <person name="Spatafora J.W."/>
            <person name="Aime M.C."/>
        </authorList>
    </citation>
    <scope>NUCLEOTIDE SEQUENCE [LARGE SCALE GENOMIC DNA]</scope>
    <source>
        <strain evidence="2 3">MCA 5214</strain>
    </source>
</reference>
<sequence length="163" mass="17421">MLTPTLRLPAMTIRTTPSLRLMSTTSALRAQGKAPKPPLQETRTGPMSEKDLPNHPGYTSYEQEATSAHPKDMKTPSGGSAPNSTTPNASTQADPPHPALEKMVHGAEREGSDATGPEERTQKVWAANARAAEFNREEGRRNPVLDGGSHEGGLREDGKGSKT</sequence>
<dbReference type="GeneID" id="37028769"/>
<name>A0A316UKI4_9BASI</name>
<feature type="compositionally biased region" description="Polar residues" evidence="1">
    <location>
        <begin position="77"/>
        <end position="93"/>
    </location>
</feature>
<dbReference type="Pfam" id="PF19989">
    <property type="entry name" value="DUF6425"/>
    <property type="match status" value="1"/>
</dbReference>
<evidence type="ECO:0000313" key="2">
    <source>
        <dbReference type="EMBL" id="PWN25444.1"/>
    </source>
</evidence>
<dbReference type="Proteomes" id="UP000245884">
    <property type="component" value="Unassembled WGS sequence"/>
</dbReference>
<organism evidence="2 3">
    <name type="scientific">Jaminaea rosea</name>
    <dbReference type="NCBI Taxonomy" id="1569628"/>
    <lineage>
        <taxon>Eukaryota</taxon>
        <taxon>Fungi</taxon>
        <taxon>Dikarya</taxon>
        <taxon>Basidiomycota</taxon>
        <taxon>Ustilaginomycotina</taxon>
        <taxon>Exobasidiomycetes</taxon>
        <taxon>Microstromatales</taxon>
        <taxon>Microstromatales incertae sedis</taxon>
        <taxon>Jaminaea</taxon>
    </lineage>
</organism>
<gene>
    <name evidence="2" type="ORF">BDZ90DRAFT_234261</name>
</gene>
<feature type="region of interest" description="Disordered" evidence="1">
    <location>
        <begin position="1"/>
        <end position="163"/>
    </location>
</feature>
<dbReference type="InterPro" id="IPR046310">
    <property type="entry name" value="DUF6425"/>
</dbReference>
<protein>
    <submittedName>
        <fullName evidence="2">Uncharacterized protein</fullName>
    </submittedName>
</protein>
<feature type="compositionally biased region" description="Basic and acidic residues" evidence="1">
    <location>
        <begin position="133"/>
        <end position="163"/>
    </location>
</feature>
<dbReference type="AlphaFoldDB" id="A0A316UKI4"/>
<accession>A0A316UKI4</accession>
<dbReference type="OrthoDB" id="2554527at2759"/>